<name>A0ABV1UMN0_9ACTN</name>
<keyword evidence="3" id="KW-1185">Reference proteome</keyword>
<reference evidence="2 3" key="1">
    <citation type="submission" date="2024-06" db="EMBL/GenBank/DDBJ databases">
        <title>The Natural Products Discovery Center: Release of the First 8490 Sequenced Strains for Exploring Actinobacteria Biosynthetic Diversity.</title>
        <authorList>
            <person name="Kalkreuter E."/>
            <person name="Kautsar S.A."/>
            <person name="Yang D."/>
            <person name="Bader C.D."/>
            <person name="Teijaro C.N."/>
            <person name="Fluegel L."/>
            <person name="Davis C.M."/>
            <person name="Simpson J.R."/>
            <person name="Lauterbach L."/>
            <person name="Steele A.D."/>
            <person name="Gui C."/>
            <person name="Meng S."/>
            <person name="Li G."/>
            <person name="Viehrig K."/>
            <person name="Ye F."/>
            <person name="Su P."/>
            <person name="Kiefer A.F."/>
            <person name="Nichols A."/>
            <person name="Cepeda A.J."/>
            <person name="Yan W."/>
            <person name="Fan B."/>
            <person name="Jiang Y."/>
            <person name="Adhikari A."/>
            <person name="Zheng C.-J."/>
            <person name="Schuster L."/>
            <person name="Cowan T.M."/>
            <person name="Smanski M.J."/>
            <person name="Chevrette M.G."/>
            <person name="De Carvalho L.P.S."/>
            <person name="Shen B."/>
        </authorList>
    </citation>
    <scope>NUCLEOTIDE SEQUENCE [LARGE SCALE GENOMIC DNA]</scope>
    <source>
        <strain evidence="2 3">NPDC000837</strain>
    </source>
</reference>
<evidence type="ECO:0000259" key="1">
    <source>
        <dbReference type="Pfam" id="PF12401"/>
    </source>
</evidence>
<dbReference type="Proteomes" id="UP001445472">
    <property type="component" value="Unassembled WGS sequence"/>
</dbReference>
<feature type="domain" description="FhaA N-terminal" evidence="1">
    <location>
        <begin position="4"/>
        <end position="115"/>
    </location>
</feature>
<accession>A0ABV1UMN0</accession>
<protein>
    <submittedName>
        <fullName evidence="2">DUF3662 domain-containing protein</fullName>
    </submittedName>
</protein>
<evidence type="ECO:0000313" key="2">
    <source>
        <dbReference type="EMBL" id="MER6612059.1"/>
    </source>
</evidence>
<dbReference type="InterPro" id="IPR042287">
    <property type="entry name" value="FhaA_N_sf"/>
</dbReference>
<sequence length="129" mass="14648">MGTLIRWERALERWQDALLAKAFRSEQVELLDALRHECDSHAVVCSQSRVVVPNAYEVELDPDVYRELRRRGGRVGQALTDVLVRHGDANRYEWAGPLTVRVVPSAGLPNGRYRVTSSVMHHVRVDAFA</sequence>
<evidence type="ECO:0000313" key="3">
    <source>
        <dbReference type="Proteomes" id="UP001445472"/>
    </source>
</evidence>
<dbReference type="InterPro" id="IPR022128">
    <property type="entry name" value="FhaA_N"/>
</dbReference>
<gene>
    <name evidence="2" type="ORF">ABT276_01295</name>
</gene>
<dbReference type="Pfam" id="PF12401">
    <property type="entry name" value="FhaA_N"/>
    <property type="match status" value="1"/>
</dbReference>
<dbReference type="EMBL" id="JBEPBX010000001">
    <property type="protein sequence ID" value="MER6612059.1"/>
    <property type="molecule type" value="Genomic_DNA"/>
</dbReference>
<organism evidence="2 3">
    <name type="scientific">Streptomyces xantholiticus</name>
    <dbReference type="NCBI Taxonomy" id="68285"/>
    <lineage>
        <taxon>Bacteria</taxon>
        <taxon>Bacillati</taxon>
        <taxon>Actinomycetota</taxon>
        <taxon>Actinomycetes</taxon>
        <taxon>Kitasatosporales</taxon>
        <taxon>Streptomycetaceae</taxon>
        <taxon>Streptomyces</taxon>
    </lineage>
</organism>
<comment type="caution">
    <text evidence="2">The sequence shown here is derived from an EMBL/GenBank/DDBJ whole genome shotgun (WGS) entry which is preliminary data.</text>
</comment>
<dbReference type="Gene3D" id="3.30.2320.60">
    <property type="entry name" value="FhaA, phosphopeptide-binding domain (DUF3662)"/>
    <property type="match status" value="1"/>
</dbReference>
<proteinExistence type="predicted"/>
<dbReference type="RefSeq" id="WP_100105627.1">
    <property type="nucleotide sequence ID" value="NZ_JBEPBX010000001.1"/>
</dbReference>